<sequence>MSHMCLRSNHCISVASLCQLFLTRMACTSGEDTQNAPPPPALSPPSQLTIKNPLISMKDTRCSRCAHLAVFHSMTANLTNNWVYSHPQEVIIGHLTKYR</sequence>
<protein>
    <recommendedName>
        <fullName evidence="4">Secreted protein</fullName>
    </recommendedName>
</protein>
<name>A0A6A6EPZ8_9PEZI</name>
<keyword evidence="3" id="KW-1185">Reference proteome</keyword>
<evidence type="ECO:0000313" key="3">
    <source>
        <dbReference type="Proteomes" id="UP000800200"/>
    </source>
</evidence>
<organism evidence="2 3">
    <name type="scientific">Zopfia rhizophila CBS 207.26</name>
    <dbReference type="NCBI Taxonomy" id="1314779"/>
    <lineage>
        <taxon>Eukaryota</taxon>
        <taxon>Fungi</taxon>
        <taxon>Dikarya</taxon>
        <taxon>Ascomycota</taxon>
        <taxon>Pezizomycotina</taxon>
        <taxon>Dothideomycetes</taxon>
        <taxon>Dothideomycetes incertae sedis</taxon>
        <taxon>Zopfiaceae</taxon>
        <taxon>Zopfia</taxon>
    </lineage>
</organism>
<evidence type="ECO:0008006" key="4">
    <source>
        <dbReference type="Google" id="ProtNLM"/>
    </source>
</evidence>
<accession>A0A6A6EPZ8</accession>
<dbReference type="Proteomes" id="UP000800200">
    <property type="component" value="Unassembled WGS sequence"/>
</dbReference>
<feature type="signal peptide" evidence="1">
    <location>
        <begin position="1"/>
        <end position="30"/>
    </location>
</feature>
<reference evidence="2" key="1">
    <citation type="journal article" date="2020" name="Stud. Mycol.">
        <title>101 Dothideomycetes genomes: a test case for predicting lifestyles and emergence of pathogens.</title>
        <authorList>
            <person name="Haridas S."/>
            <person name="Albert R."/>
            <person name="Binder M."/>
            <person name="Bloem J."/>
            <person name="Labutti K."/>
            <person name="Salamov A."/>
            <person name="Andreopoulos B."/>
            <person name="Baker S."/>
            <person name="Barry K."/>
            <person name="Bills G."/>
            <person name="Bluhm B."/>
            <person name="Cannon C."/>
            <person name="Castanera R."/>
            <person name="Culley D."/>
            <person name="Daum C."/>
            <person name="Ezra D."/>
            <person name="Gonzalez J."/>
            <person name="Henrissat B."/>
            <person name="Kuo A."/>
            <person name="Liang C."/>
            <person name="Lipzen A."/>
            <person name="Lutzoni F."/>
            <person name="Magnuson J."/>
            <person name="Mondo S."/>
            <person name="Nolan M."/>
            <person name="Ohm R."/>
            <person name="Pangilinan J."/>
            <person name="Park H.-J."/>
            <person name="Ramirez L."/>
            <person name="Alfaro M."/>
            <person name="Sun H."/>
            <person name="Tritt A."/>
            <person name="Yoshinaga Y."/>
            <person name="Zwiers L.-H."/>
            <person name="Turgeon B."/>
            <person name="Goodwin S."/>
            <person name="Spatafora J."/>
            <person name="Crous P."/>
            <person name="Grigoriev I."/>
        </authorList>
    </citation>
    <scope>NUCLEOTIDE SEQUENCE</scope>
    <source>
        <strain evidence="2">CBS 207.26</strain>
    </source>
</reference>
<keyword evidence="1" id="KW-0732">Signal</keyword>
<feature type="chain" id="PRO_5025476633" description="Secreted protein" evidence="1">
    <location>
        <begin position="31"/>
        <end position="99"/>
    </location>
</feature>
<evidence type="ECO:0000313" key="2">
    <source>
        <dbReference type="EMBL" id="KAF2192160.1"/>
    </source>
</evidence>
<proteinExistence type="predicted"/>
<dbReference type="AlphaFoldDB" id="A0A6A6EPZ8"/>
<gene>
    <name evidence="2" type="ORF">K469DRAFT_306657</name>
</gene>
<evidence type="ECO:0000256" key="1">
    <source>
        <dbReference type="SAM" id="SignalP"/>
    </source>
</evidence>
<dbReference type="EMBL" id="ML994615">
    <property type="protein sequence ID" value="KAF2192160.1"/>
    <property type="molecule type" value="Genomic_DNA"/>
</dbReference>